<gene>
    <name evidence="2" type="ORF">ACFQPB_18510</name>
</gene>
<dbReference type="InterPro" id="IPR010359">
    <property type="entry name" value="IrrE_HExxH"/>
</dbReference>
<dbReference type="PANTHER" id="PTHR40455:SF1">
    <property type="entry name" value="ANTITOXIN HIGA"/>
    <property type="match status" value="1"/>
</dbReference>
<proteinExistence type="predicted"/>
<dbReference type="PANTHER" id="PTHR40455">
    <property type="entry name" value="ANTITOXIN HIGA"/>
    <property type="match status" value="1"/>
</dbReference>
<dbReference type="RefSeq" id="WP_382199494.1">
    <property type="nucleotide sequence ID" value="NZ_JBHTCA010000020.1"/>
</dbReference>
<dbReference type="EMBL" id="JBHTCA010000020">
    <property type="protein sequence ID" value="MFC7410855.1"/>
    <property type="molecule type" value="Genomic_DNA"/>
</dbReference>
<reference evidence="3" key="1">
    <citation type="journal article" date="2019" name="Int. J. Syst. Evol. Microbiol.">
        <title>The Global Catalogue of Microorganisms (GCM) 10K type strain sequencing project: providing services to taxonomists for standard genome sequencing and annotation.</title>
        <authorList>
            <consortium name="The Broad Institute Genomics Platform"/>
            <consortium name="The Broad Institute Genome Sequencing Center for Infectious Disease"/>
            <person name="Wu L."/>
            <person name="Ma J."/>
        </authorList>
    </citation>
    <scope>NUCLEOTIDE SEQUENCE [LARGE SCALE GENOMIC DNA]</scope>
    <source>
        <strain evidence="3">CGMCC 1.12371</strain>
    </source>
</reference>
<organism evidence="2 3">
    <name type="scientific">Hydrogenophaga atypica</name>
    <dbReference type="NCBI Taxonomy" id="249409"/>
    <lineage>
        <taxon>Bacteria</taxon>
        <taxon>Pseudomonadati</taxon>
        <taxon>Pseudomonadota</taxon>
        <taxon>Betaproteobacteria</taxon>
        <taxon>Burkholderiales</taxon>
        <taxon>Comamonadaceae</taxon>
        <taxon>Hydrogenophaga</taxon>
    </lineage>
</organism>
<feature type="domain" description="IrrE N-terminal-like" evidence="1">
    <location>
        <begin position="269"/>
        <end position="371"/>
    </location>
</feature>
<evidence type="ECO:0000313" key="3">
    <source>
        <dbReference type="Proteomes" id="UP001596501"/>
    </source>
</evidence>
<dbReference type="Pfam" id="PF06114">
    <property type="entry name" value="Peptidase_M78"/>
    <property type="match status" value="1"/>
</dbReference>
<keyword evidence="3" id="KW-1185">Reference proteome</keyword>
<comment type="caution">
    <text evidence="2">The sequence shown here is derived from an EMBL/GenBank/DDBJ whole genome shotgun (WGS) entry which is preliminary data.</text>
</comment>
<name>A0ABW2QN80_9BURK</name>
<evidence type="ECO:0000259" key="1">
    <source>
        <dbReference type="Pfam" id="PF06114"/>
    </source>
</evidence>
<evidence type="ECO:0000313" key="2">
    <source>
        <dbReference type="EMBL" id="MFC7410855.1"/>
    </source>
</evidence>
<dbReference type="Proteomes" id="UP001596501">
    <property type="component" value="Unassembled WGS sequence"/>
</dbReference>
<protein>
    <submittedName>
        <fullName evidence="2">ImmA/IrrE family metallo-endopeptidase</fullName>
    </submittedName>
</protein>
<sequence length="397" mass="44922">MDVKIIKTQADYESAMARLSELMSGELVPNSPQENELELLALVIENFERQTVPPVKPDPIESILFRMDQMDLARKDLVPYLGSLSKVSEVLARKRPLSLPMIRRLHHGLGIPADVLIEDVAVVEEEPTIDYTRFPLKEMRDRGYFGEFQGNLQKLKDYAEDLIKGFMPKHMGPAFLRAPLSQRGDREPDEMAIRAWCMCVLRKAKEAGVTREYKSGVITPAWMRELAKLSAFSNGPQLAKEYLARHGIVFVVERHFNRTFLDGAAMLDHTGRPVVALTLRHDRLDNFWFALMHELAHVAHDLTAEAPFFIDDLDRADQDAIEKRADQTAQEALIPAKSWEDAQVRETLTTEDAIAFANELGVHPAVVAGRLRFETKNFKLMNHLIGKTGQVSELLSA</sequence>
<accession>A0ABW2QN80</accession>
<dbReference type="InterPro" id="IPR039060">
    <property type="entry name" value="Antitox_HigA"/>
</dbReference>